<sequence>MNQNNNSRQNESVINEREDEQLDQLVQAFNTLAVQNTNALQEVTKTTSMLIQAINNIQEQNKFQQQMMMSMMRQTTMLVEGIMHTRQVNEGNERIMNFQNQPVVQNPSNVQNPIGPLNFPSLRSTQESLLLSSQSNIFFESNVSRNPISAPPVPAFHSTPIVRSQGILSV</sequence>
<dbReference type="AlphaFoldDB" id="A0A0N5BDQ3"/>
<proteinExistence type="predicted"/>
<keyword evidence="1" id="KW-1185">Reference proteome</keyword>
<dbReference type="Proteomes" id="UP000046392">
    <property type="component" value="Unplaced"/>
</dbReference>
<evidence type="ECO:0000313" key="2">
    <source>
        <dbReference type="WBParaSite" id="SPAL_0000413600.1"/>
    </source>
</evidence>
<reference evidence="2" key="1">
    <citation type="submission" date="2017-02" db="UniProtKB">
        <authorList>
            <consortium name="WormBaseParasite"/>
        </authorList>
    </citation>
    <scope>IDENTIFICATION</scope>
</reference>
<protein>
    <submittedName>
        <fullName evidence="2">Uncharacterized protein</fullName>
    </submittedName>
</protein>
<accession>A0A0N5BDQ3</accession>
<organism evidence="1 2">
    <name type="scientific">Strongyloides papillosus</name>
    <name type="common">Intestinal threadworm</name>
    <dbReference type="NCBI Taxonomy" id="174720"/>
    <lineage>
        <taxon>Eukaryota</taxon>
        <taxon>Metazoa</taxon>
        <taxon>Ecdysozoa</taxon>
        <taxon>Nematoda</taxon>
        <taxon>Chromadorea</taxon>
        <taxon>Rhabditida</taxon>
        <taxon>Tylenchina</taxon>
        <taxon>Panagrolaimomorpha</taxon>
        <taxon>Strongyloidoidea</taxon>
        <taxon>Strongyloididae</taxon>
        <taxon>Strongyloides</taxon>
    </lineage>
</organism>
<evidence type="ECO:0000313" key="1">
    <source>
        <dbReference type="Proteomes" id="UP000046392"/>
    </source>
</evidence>
<name>A0A0N5BDQ3_STREA</name>
<dbReference type="WBParaSite" id="SPAL_0000413600.1">
    <property type="protein sequence ID" value="SPAL_0000413600.1"/>
    <property type="gene ID" value="SPAL_0000413600"/>
</dbReference>